<evidence type="ECO:0000259" key="4">
    <source>
        <dbReference type="PROSITE" id="PS50111"/>
    </source>
</evidence>
<dbReference type="InterPro" id="IPR004090">
    <property type="entry name" value="Chemotax_Me-accpt_rcpt"/>
</dbReference>
<dbReference type="Pfam" id="PF00015">
    <property type="entry name" value="MCPsignal"/>
    <property type="match status" value="1"/>
</dbReference>
<reference evidence="5 6" key="1">
    <citation type="submission" date="2024-04" db="EMBL/GenBank/DDBJ databases">
        <authorList>
            <person name="Abashina T."/>
            <person name="Shaikin A."/>
        </authorList>
    </citation>
    <scope>NUCLEOTIDE SEQUENCE [LARGE SCALE GENOMIC DNA]</scope>
    <source>
        <strain evidence="5 6">AAFK</strain>
    </source>
</reference>
<dbReference type="SUPFAM" id="SSF58104">
    <property type="entry name" value="Methyl-accepting chemotaxis protein (MCP) signaling domain"/>
    <property type="match status" value="1"/>
</dbReference>
<comment type="similarity">
    <text evidence="2">Belongs to the methyl-accepting chemotaxis (MCP) protein family.</text>
</comment>
<keyword evidence="1 3" id="KW-0807">Transducer</keyword>
<keyword evidence="6" id="KW-1185">Reference proteome</keyword>
<proteinExistence type="inferred from homology"/>
<dbReference type="PRINTS" id="PR00260">
    <property type="entry name" value="CHEMTRNSDUCR"/>
</dbReference>
<dbReference type="PANTHER" id="PTHR32089">
    <property type="entry name" value="METHYL-ACCEPTING CHEMOTAXIS PROTEIN MCPB"/>
    <property type="match status" value="1"/>
</dbReference>
<evidence type="ECO:0000313" key="5">
    <source>
        <dbReference type="EMBL" id="MEK8088847.1"/>
    </source>
</evidence>
<dbReference type="Gene3D" id="1.20.120.30">
    <property type="entry name" value="Aspartate receptor, ligand-binding domain"/>
    <property type="match status" value="1"/>
</dbReference>
<name>A0ABU9D5M9_9PROT</name>
<evidence type="ECO:0000256" key="2">
    <source>
        <dbReference type="ARBA" id="ARBA00029447"/>
    </source>
</evidence>
<organism evidence="5 6">
    <name type="scientific">Thermithiobacillus plumbiphilus</name>
    <dbReference type="NCBI Taxonomy" id="1729899"/>
    <lineage>
        <taxon>Bacteria</taxon>
        <taxon>Pseudomonadati</taxon>
        <taxon>Pseudomonadota</taxon>
        <taxon>Acidithiobacillia</taxon>
        <taxon>Acidithiobacillales</taxon>
        <taxon>Thermithiobacillaceae</taxon>
        <taxon>Thermithiobacillus</taxon>
    </lineage>
</organism>
<sequence length="454" mass="49475">MANHNFLQKLAGLEDMAAILNAYLGADLASVHALQQTHPQAWAALRPQIEQLDTWRQRLVGIADEGVKILTSIQQTSTITQQFSSGLQSDFGKLSGVATAVEELSSTAREIARNAEAAASESANSLEQTRHGNEALAKLVGEMDAVESAVRMMADTVGEFVHSTQMITDLTSKMKDIADQTNLLALNAAIEAARAGEQGRGFAVVADEVRKLAEKSAQAAAEIDQVTSRIGQQSRSVESAIQEGLGHLTSSQDSLENVAMVLAEANGAVTQASDRVNQIASAADEQSKVATTMARLLAELHEGVRHHEESLELLNTQSLSLSDLTQQMIDRFAQWSFDDLLLVIAKADHVKWISDILIRVSKGEAGDPADLKDHHQCRLGKWYHGVGQQRFGHLKAFRELESLHQQMHVTGIEIMKSMQAGQKAQGQEKQAALLALSDRVQNQLDQLRAQLRFK</sequence>
<comment type="caution">
    <text evidence="5">The sequence shown here is derived from an EMBL/GenBank/DDBJ whole genome shotgun (WGS) entry which is preliminary data.</text>
</comment>
<evidence type="ECO:0000313" key="6">
    <source>
        <dbReference type="Proteomes" id="UP001446205"/>
    </source>
</evidence>
<dbReference type="Proteomes" id="UP001446205">
    <property type="component" value="Unassembled WGS sequence"/>
</dbReference>
<dbReference type="InterPro" id="IPR025991">
    <property type="entry name" value="Chemoreceptor_zinc-bind_dom"/>
</dbReference>
<dbReference type="SMART" id="SM00283">
    <property type="entry name" value="MA"/>
    <property type="match status" value="1"/>
</dbReference>
<evidence type="ECO:0000256" key="1">
    <source>
        <dbReference type="ARBA" id="ARBA00023224"/>
    </source>
</evidence>
<dbReference type="PROSITE" id="PS50111">
    <property type="entry name" value="CHEMOTAXIS_TRANSDUC_2"/>
    <property type="match status" value="1"/>
</dbReference>
<dbReference type="Pfam" id="PF13682">
    <property type="entry name" value="CZB"/>
    <property type="match status" value="1"/>
</dbReference>
<accession>A0ABU9D5M9</accession>
<dbReference type="RefSeq" id="WP_341369912.1">
    <property type="nucleotide sequence ID" value="NZ_JBBPCO010000002.1"/>
</dbReference>
<protein>
    <submittedName>
        <fullName evidence="5">Methyl-accepting chemotaxis protein</fullName>
    </submittedName>
</protein>
<dbReference type="PANTHER" id="PTHR32089:SF112">
    <property type="entry name" value="LYSOZYME-LIKE PROTEIN-RELATED"/>
    <property type="match status" value="1"/>
</dbReference>
<gene>
    <name evidence="5" type="ORF">WOB96_03630</name>
</gene>
<dbReference type="EMBL" id="JBBPCO010000002">
    <property type="protein sequence ID" value="MEK8088847.1"/>
    <property type="molecule type" value="Genomic_DNA"/>
</dbReference>
<dbReference type="InterPro" id="IPR004089">
    <property type="entry name" value="MCPsignal_dom"/>
</dbReference>
<dbReference type="Gene3D" id="1.10.287.950">
    <property type="entry name" value="Methyl-accepting chemotaxis protein"/>
    <property type="match status" value="1"/>
</dbReference>
<evidence type="ECO:0000256" key="3">
    <source>
        <dbReference type="PROSITE-ProRule" id="PRU00284"/>
    </source>
</evidence>
<feature type="domain" description="Methyl-accepting transducer" evidence="4">
    <location>
        <begin position="65"/>
        <end position="301"/>
    </location>
</feature>